<name>A0A8S9TU27_PHYIN</name>
<gene>
    <name evidence="2" type="ORF">GN958_ATG18613</name>
</gene>
<comment type="caution">
    <text evidence="2">The sequence shown here is derived from an EMBL/GenBank/DDBJ whole genome shotgun (WGS) entry which is preliminary data.</text>
</comment>
<evidence type="ECO:0000256" key="1">
    <source>
        <dbReference type="SAM" id="MobiDB-lite"/>
    </source>
</evidence>
<feature type="region of interest" description="Disordered" evidence="1">
    <location>
        <begin position="262"/>
        <end position="292"/>
    </location>
</feature>
<proteinExistence type="predicted"/>
<evidence type="ECO:0000313" key="3">
    <source>
        <dbReference type="Proteomes" id="UP000704712"/>
    </source>
</evidence>
<organism evidence="2 3">
    <name type="scientific">Phytophthora infestans</name>
    <name type="common">Potato late blight agent</name>
    <name type="synonym">Botrytis infestans</name>
    <dbReference type="NCBI Taxonomy" id="4787"/>
    <lineage>
        <taxon>Eukaryota</taxon>
        <taxon>Sar</taxon>
        <taxon>Stramenopiles</taxon>
        <taxon>Oomycota</taxon>
        <taxon>Peronosporomycetes</taxon>
        <taxon>Peronosporales</taxon>
        <taxon>Peronosporaceae</taxon>
        <taxon>Phytophthora</taxon>
    </lineage>
</organism>
<evidence type="ECO:0000313" key="2">
    <source>
        <dbReference type="EMBL" id="KAF4132211.1"/>
    </source>
</evidence>
<accession>A0A8S9TU27</accession>
<dbReference type="AlphaFoldDB" id="A0A8S9TU27"/>
<reference evidence="2" key="1">
    <citation type="submission" date="2020-03" db="EMBL/GenBank/DDBJ databases">
        <title>Hybrid Assembly of Korean Phytophthora infestans isolates.</title>
        <authorList>
            <person name="Prokchorchik M."/>
            <person name="Lee Y."/>
            <person name="Seo J."/>
            <person name="Cho J.-H."/>
            <person name="Park Y.-E."/>
            <person name="Jang D.-C."/>
            <person name="Im J.-S."/>
            <person name="Choi J.-G."/>
            <person name="Park H.-J."/>
            <person name="Lee G.-B."/>
            <person name="Lee Y.-G."/>
            <person name="Hong S.-Y."/>
            <person name="Cho K."/>
            <person name="Sohn K.H."/>
        </authorList>
    </citation>
    <scope>NUCLEOTIDE SEQUENCE</scope>
    <source>
        <strain evidence="2">KR_2_A2</strain>
    </source>
</reference>
<dbReference type="Proteomes" id="UP000704712">
    <property type="component" value="Unassembled WGS sequence"/>
</dbReference>
<dbReference type="EMBL" id="JAACNO010002573">
    <property type="protein sequence ID" value="KAF4132211.1"/>
    <property type="molecule type" value="Genomic_DNA"/>
</dbReference>
<protein>
    <submittedName>
        <fullName evidence="2">Uncharacterized protein</fullName>
    </submittedName>
</protein>
<sequence length="324" mass="34648">MTGLAARTVREDLLPRATVAVADPAIFQRVAAGDVQSDASQGLVLTSHVLEARRVNCLTLLEKFGYGTVAAAIHLERIEGVGDDLVAPTAVKQDTDVFLSGRFEFVVGSASVLGGPASDPHEIVVDGVLERSQHLVVAHPLRRRRLTTAGQLGARLPSTCDELQRCPSTSASGKARDGGYQTRYPFYGKAMRGGVIPCPSQIFTRRFRSRSMVASTPVGRSNEKGGLALAFLVVRCYLAGVELSGVRQDDDNALQRGLRSVVSEKPEDQSVEGVEPNGVAVGSQNGSEAAPELDHEVKRGGVVFLPVFVVKARAELVFVRWGHP</sequence>